<dbReference type="GeneID" id="65102753"/>
<evidence type="ECO:0000256" key="2">
    <source>
        <dbReference type="ARBA" id="ARBA00022562"/>
    </source>
</evidence>
<dbReference type="EMBL" id="MG452722">
    <property type="protein sequence ID" value="AZB49198.1"/>
    <property type="molecule type" value="Genomic_DNA"/>
</dbReference>
<dbReference type="InterPro" id="IPR002690">
    <property type="entry name" value="Herpes_capsid_2"/>
</dbReference>
<keyword evidence="5" id="KW-1185">Reference proteome</keyword>
<evidence type="ECO:0000313" key="4">
    <source>
        <dbReference type="EMBL" id="AZB49198.1"/>
    </source>
</evidence>
<dbReference type="GO" id="GO:0005198">
    <property type="term" value="F:structural molecule activity"/>
    <property type="evidence" value="ECO:0007669"/>
    <property type="project" value="InterPro"/>
</dbReference>
<gene>
    <name evidence="4" type="primary">ORF26</name>
</gene>
<dbReference type="GO" id="GO:0019028">
    <property type="term" value="C:viral capsid"/>
    <property type="evidence" value="ECO:0007669"/>
    <property type="project" value="UniProtKB-KW"/>
</dbReference>
<keyword evidence="2" id="KW-1048">Host nucleus</keyword>
<evidence type="ECO:0000256" key="3">
    <source>
        <dbReference type="ARBA" id="ARBA00022844"/>
    </source>
</evidence>
<organism evidence="4">
    <name type="scientific">Phascolarctid gammaherpesvirus 1</name>
    <dbReference type="NCBI Taxonomy" id="2249313"/>
    <lineage>
        <taxon>Viruses</taxon>
        <taxon>Duplodnaviria</taxon>
        <taxon>Heunggongvirae</taxon>
        <taxon>Peploviricota</taxon>
        <taxon>Herviviricetes</taxon>
        <taxon>Herpesvirales</taxon>
        <taxon>Orthoherpesviridae</taxon>
        <taxon>Gammaherpesvirinae</taxon>
        <taxon>Manticavirus</taxon>
        <taxon>Manticavirus phascolarctidgamma1</taxon>
    </lineage>
</organism>
<evidence type="ECO:0000256" key="1">
    <source>
        <dbReference type="ARBA" id="ARBA00022561"/>
    </source>
</evidence>
<keyword evidence="3" id="KW-0946">Virion</keyword>
<evidence type="ECO:0000313" key="5">
    <source>
        <dbReference type="Proteomes" id="UP000677407"/>
    </source>
</evidence>
<protein>
    <submittedName>
        <fullName evidence="4">Capsid triplex subunit 2</fullName>
    </submittedName>
</protein>
<proteinExistence type="inferred from homology"/>
<sequence length="303" mass="34434">MQSNKVTINFNTRLFNDELKALQSRVGSILTLRDPYTIQNIQSVGMGMIFSESVTPDYITSYNYLNSCTLGILDEVYPDNMTLTKILDRNYYELKNVYQPHFPWDSQCQLSVIPPVFGSGISTVKLESNGMDIVFPSVVPTPVASQILQKLLLFSIYEKAIVHDPDLVSREELLLRTGSITYMGRNYTLNLESSEQRQTLHLLDDLAIHSTIMLAVTPLACKILMRLLLRHDESEFLELYRGILEHPAEDYERADLQKELSAMELMLSYMQTLSGIFNLEPRLSITGYSPDSNSGTCHYGSHK</sequence>
<dbReference type="RefSeq" id="YP_010087468.1">
    <property type="nucleotide sequence ID" value="NC_055555.1"/>
</dbReference>
<dbReference type="Proteomes" id="UP000677407">
    <property type="component" value="Segment"/>
</dbReference>
<keyword evidence="1" id="KW-0167">Capsid protein</keyword>
<dbReference type="HAMAP" id="MF_04019">
    <property type="entry name" value="HSV_TRX2"/>
    <property type="match status" value="1"/>
</dbReference>
<name>A0A3S8D7Q8_9GAMA</name>
<accession>A0A3S8D7Q8</accession>
<dbReference type="Pfam" id="PF01802">
    <property type="entry name" value="Herpes_V23"/>
    <property type="match status" value="1"/>
</dbReference>
<reference evidence="4" key="1">
    <citation type="submission" date="2017-11" db="EMBL/GenBank/DDBJ databases">
        <title>The distinct marsupial branch of gammaherpesviruses includes novel host-derived genes seldom found in other viruses.</title>
        <authorList>
            <person name="Vaz P.K."/>
        </authorList>
    </citation>
    <scope>NUCLEOTIDE SEQUENCE</scope>
    <source>
        <strain evidence="4">36M/11</strain>
    </source>
</reference>
<dbReference type="KEGG" id="vg:65102753"/>